<organism evidence="5 6">
    <name type="scientific">Pedococcus aerophilus</name>
    <dbReference type="NCBI Taxonomy" id="436356"/>
    <lineage>
        <taxon>Bacteria</taxon>
        <taxon>Bacillati</taxon>
        <taxon>Actinomycetota</taxon>
        <taxon>Actinomycetes</taxon>
        <taxon>Micrococcales</taxon>
        <taxon>Intrasporangiaceae</taxon>
        <taxon>Pedococcus</taxon>
    </lineage>
</organism>
<evidence type="ECO:0000256" key="3">
    <source>
        <dbReference type="ARBA" id="ARBA00023163"/>
    </source>
</evidence>
<proteinExistence type="predicted"/>
<accession>A0ABP6H353</accession>
<dbReference type="PANTHER" id="PTHR44688:SF16">
    <property type="entry name" value="DNA-BINDING TRANSCRIPTIONAL ACTIVATOR DEVR_DOSR"/>
    <property type="match status" value="1"/>
</dbReference>
<feature type="domain" description="HTH luxR-type" evidence="4">
    <location>
        <begin position="176"/>
        <end position="241"/>
    </location>
</feature>
<keyword evidence="3" id="KW-0804">Transcription</keyword>
<evidence type="ECO:0000313" key="5">
    <source>
        <dbReference type="EMBL" id="GAA2736173.1"/>
    </source>
</evidence>
<keyword evidence="6" id="KW-1185">Reference proteome</keyword>
<comment type="caution">
    <text evidence="5">The sequence shown here is derived from an EMBL/GenBank/DDBJ whole genome shotgun (WGS) entry which is preliminary data.</text>
</comment>
<dbReference type="InterPro" id="IPR016032">
    <property type="entry name" value="Sig_transdc_resp-reg_C-effctor"/>
</dbReference>
<dbReference type="Pfam" id="PF00196">
    <property type="entry name" value="GerE"/>
    <property type="match status" value="1"/>
</dbReference>
<name>A0ABP6H353_9MICO</name>
<evidence type="ECO:0000256" key="1">
    <source>
        <dbReference type="ARBA" id="ARBA00023015"/>
    </source>
</evidence>
<keyword evidence="2" id="KW-0238">DNA-binding</keyword>
<dbReference type="PROSITE" id="PS50043">
    <property type="entry name" value="HTH_LUXR_2"/>
    <property type="match status" value="1"/>
</dbReference>
<keyword evidence="1" id="KW-0805">Transcription regulation</keyword>
<evidence type="ECO:0000259" key="4">
    <source>
        <dbReference type="PROSITE" id="PS50043"/>
    </source>
</evidence>
<protein>
    <recommendedName>
        <fullName evidence="4">HTH luxR-type domain-containing protein</fullName>
    </recommendedName>
</protein>
<dbReference type="Proteomes" id="UP001501326">
    <property type="component" value="Unassembled WGS sequence"/>
</dbReference>
<dbReference type="InterPro" id="IPR036388">
    <property type="entry name" value="WH-like_DNA-bd_sf"/>
</dbReference>
<gene>
    <name evidence="5" type="ORF">GCM10009867_20220</name>
</gene>
<dbReference type="RefSeq" id="WP_344192747.1">
    <property type="nucleotide sequence ID" value="NZ_BAAARN010000001.1"/>
</dbReference>
<dbReference type="EMBL" id="BAAARN010000001">
    <property type="protein sequence ID" value="GAA2736173.1"/>
    <property type="molecule type" value="Genomic_DNA"/>
</dbReference>
<sequence length="244" mass="26200">MGDGRPGEAELFDLLRRATQLTADVNALALDHLQGRTTDGFRLLGAGLEQTDAGFIALEASCTRQLASVMPVLPFDPWGPGPTLDERSRRRGIEILSVYSRRSLTVNPLLSSMDPSVRIGHAVITMWVVDRARVVLPGPLTADGAPTLFTAVNPSVLEPSLELWDLIFASSAPVLAEDEQAPFTPRQVRVAILMARGAKDASMARELGVSVRTVVSDVAQLVSKLGATSRVDAVLALRRGRGRV</sequence>
<dbReference type="Gene3D" id="1.10.10.10">
    <property type="entry name" value="Winged helix-like DNA-binding domain superfamily/Winged helix DNA-binding domain"/>
    <property type="match status" value="1"/>
</dbReference>
<dbReference type="PANTHER" id="PTHR44688">
    <property type="entry name" value="DNA-BINDING TRANSCRIPTIONAL ACTIVATOR DEVR_DOSR"/>
    <property type="match status" value="1"/>
</dbReference>
<dbReference type="SMART" id="SM00421">
    <property type="entry name" value="HTH_LUXR"/>
    <property type="match status" value="1"/>
</dbReference>
<evidence type="ECO:0000256" key="2">
    <source>
        <dbReference type="ARBA" id="ARBA00023125"/>
    </source>
</evidence>
<dbReference type="InterPro" id="IPR000792">
    <property type="entry name" value="Tscrpt_reg_LuxR_C"/>
</dbReference>
<reference evidence="6" key="1">
    <citation type="journal article" date="2019" name="Int. J. Syst. Evol. Microbiol.">
        <title>The Global Catalogue of Microorganisms (GCM) 10K type strain sequencing project: providing services to taxonomists for standard genome sequencing and annotation.</title>
        <authorList>
            <consortium name="The Broad Institute Genomics Platform"/>
            <consortium name="The Broad Institute Genome Sequencing Center for Infectious Disease"/>
            <person name="Wu L."/>
            <person name="Ma J."/>
        </authorList>
    </citation>
    <scope>NUCLEOTIDE SEQUENCE [LARGE SCALE GENOMIC DNA]</scope>
    <source>
        <strain evidence="6">JCM 16378</strain>
    </source>
</reference>
<evidence type="ECO:0000313" key="6">
    <source>
        <dbReference type="Proteomes" id="UP001501326"/>
    </source>
</evidence>
<dbReference type="SUPFAM" id="SSF46894">
    <property type="entry name" value="C-terminal effector domain of the bipartite response regulators"/>
    <property type="match status" value="1"/>
</dbReference>